<dbReference type="FunCoup" id="G8YJJ2">
    <property type="interactions" value="472"/>
</dbReference>
<feature type="transmembrane region" description="Helical" evidence="15">
    <location>
        <begin position="1089"/>
        <end position="1106"/>
    </location>
</feature>
<dbReference type="EMBL" id="FO082052">
    <property type="protein sequence ID" value="CCE81252.1"/>
    <property type="molecule type" value="Genomic_DNA"/>
</dbReference>
<gene>
    <name evidence="18" type="primary">Piso0_003604</name>
    <name evidence="18" type="ORF">GNLVRS01_PISO0G15978g</name>
    <name evidence="19" type="ORF">GNLVRS01_PISO0H15979g</name>
</gene>
<feature type="transmembrane region" description="Helical" evidence="15">
    <location>
        <begin position="199"/>
        <end position="223"/>
    </location>
</feature>
<evidence type="ECO:0000313" key="18">
    <source>
        <dbReference type="EMBL" id="CCE80487.1"/>
    </source>
</evidence>
<comment type="function">
    <text evidence="13">Cooperates for the ATP-dependent vacuolar transport of bilirubin and glutathione conjugates.</text>
</comment>
<dbReference type="Pfam" id="PF00664">
    <property type="entry name" value="ABC_membrane"/>
    <property type="match status" value="2"/>
</dbReference>
<protein>
    <submittedName>
        <fullName evidence="18">Piso0_003604 protein</fullName>
    </submittedName>
</protein>
<reference evidence="20" key="2">
    <citation type="journal article" date="2012" name="G3 (Bethesda)">
        <title>Pichia sorbitophila, an interspecies yeast hybrid reveals early steps of genome resolution following polyploidization.</title>
        <authorList>
            <person name="Leh Louis V."/>
            <person name="Despons L."/>
            <person name="Friedrich A."/>
            <person name="Martin T."/>
            <person name="Durrens P."/>
            <person name="Casaregola S."/>
            <person name="Neuveglise C."/>
            <person name="Fairhead C."/>
            <person name="Marck C."/>
            <person name="Cruz J.A."/>
            <person name="Straub M.L."/>
            <person name="Kugler V."/>
            <person name="Sacerdot C."/>
            <person name="Uzunov Z."/>
            <person name="Thierry A."/>
            <person name="Weiss S."/>
            <person name="Bleykasten C."/>
            <person name="De Montigny J."/>
            <person name="Jacques N."/>
            <person name="Jung P."/>
            <person name="Lemaire M."/>
            <person name="Mallet S."/>
            <person name="Morel G."/>
            <person name="Richard G.F."/>
            <person name="Sarkar A."/>
            <person name="Savel G."/>
            <person name="Schacherer J."/>
            <person name="Seret M.L."/>
            <person name="Talla E."/>
            <person name="Samson G."/>
            <person name="Jubin C."/>
            <person name="Poulain J."/>
            <person name="Vacherie B."/>
            <person name="Barbe V."/>
            <person name="Pelletier E."/>
            <person name="Sherman D.J."/>
            <person name="Westhof E."/>
            <person name="Weissenbach J."/>
            <person name="Baret P.V."/>
            <person name="Wincker P."/>
            <person name="Gaillardin C."/>
            <person name="Dujon B."/>
            <person name="Souciet J.L."/>
        </authorList>
    </citation>
    <scope>NUCLEOTIDE SEQUENCE [LARGE SCALE GENOMIC DNA]</scope>
    <source>
        <strain evidence="20">ATCC MYA-4447 / BCRC 22081 / CBS 7064 / NBRC 10061 / NRRL Y-12695</strain>
    </source>
</reference>
<dbReference type="CDD" id="cd18603">
    <property type="entry name" value="ABC_6TM_MRP1_2_3_6_D2_like"/>
    <property type="match status" value="1"/>
</dbReference>
<keyword evidence="10" id="KW-1278">Translocase</keyword>
<evidence type="ECO:0000259" key="16">
    <source>
        <dbReference type="PROSITE" id="PS50893"/>
    </source>
</evidence>
<dbReference type="InterPro" id="IPR036640">
    <property type="entry name" value="ABC1_TM_sf"/>
</dbReference>
<keyword evidence="6 15" id="KW-0812">Transmembrane</keyword>
<keyword evidence="8" id="KW-0547">Nucleotide-binding</keyword>
<proteinExistence type="inferred from homology"/>
<feature type="region of interest" description="Disordered" evidence="14">
    <location>
        <begin position="872"/>
        <end position="891"/>
    </location>
</feature>
<keyword evidence="9" id="KW-0067">ATP-binding</keyword>
<dbReference type="Pfam" id="PF00005">
    <property type="entry name" value="ABC_tran"/>
    <property type="match status" value="2"/>
</dbReference>
<dbReference type="GO" id="GO:0042144">
    <property type="term" value="P:vacuole fusion, non-autophagic"/>
    <property type="evidence" value="ECO:0007669"/>
    <property type="project" value="UniProtKB-ARBA"/>
</dbReference>
<feature type="domain" description="ABC transporter" evidence="16">
    <location>
        <begin position="1272"/>
        <end position="1515"/>
    </location>
</feature>
<dbReference type="FunFam" id="1.20.1560.10:FF:000020">
    <property type="entry name" value="ABC metal ion transporter"/>
    <property type="match status" value="1"/>
</dbReference>
<evidence type="ECO:0000256" key="15">
    <source>
        <dbReference type="SAM" id="Phobius"/>
    </source>
</evidence>
<feature type="transmembrane region" description="Helical" evidence="15">
    <location>
        <begin position="457"/>
        <end position="478"/>
    </location>
</feature>
<feature type="transmembrane region" description="Helical" evidence="15">
    <location>
        <begin position="171"/>
        <end position="187"/>
    </location>
</feature>
<accession>G8YJJ2</accession>
<feature type="transmembrane region" description="Helical" evidence="15">
    <location>
        <begin position="138"/>
        <end position="159"/>
    </location>
</feature>
<keyword evidence="5" id="KW-0926">Vacuole</keyword>
<feature type="transmembrane region" description="Helical" evidence="15">
    <location>
        <begin position="112"/>
        <end position="132"/>
    </location>
</feature>
<dbReference type="InterPro" id="IPR003593">
    <property type="entry name" value="AAA+_ATPase"/>
</dbReference>
<keyword evidence="4" id="KW-0597">Phosphoprotein</keyword>
<dbReference type="FunFam" id="3.40.50.300:FF:000450">
    <property type="entry name" value="ABC transporter C family member 2"/>
    <property type="match status" value="1"/>
</dbReference>
<evidence type="ECO:0000256" key="10">
    <source>
        <dbReference type="ARBA" id="ARBA00022967"/>
    </source>
</evidence>
<dbReference type="GO" id="GO:0042592">
    <property type="term" value="P:homeostatic process"/>
    <property type="evidence" value="ECO:0007669"/>
    <property type="project" value="UniProtKB-ARBA"/>
</dbReference>
<comment type="similarity">
    <text evidence="2">Belongs to the ABC transporter superfamily. ABCC family. Conjugate transporter (TC 3.A.1.208) subfamily.</text>
</comment>
<name>G8YJJ2_PICSO</name>
<dbReference type="Gene3D" id="3.40.50.300">
    <property type="entry name" value="P-loop containing nucleotide triphosphate hydrolases"/>
    <property type="match status" value="2"/>
</dbReference>
<dbReference type="PROSITE" id="PS50929">
    <property type="entry name" value="ABC_TM1F"/>
    <property type="match status" value="2"/>
</dbReference>
<evidence type="ECO:0000256" key="8">
    <source>
        <dbReference type="ARBA" id="ARBA00022741"/>
    </source>
</evidence>
<feature type="transmembrane region" description="Helical" evidence="15">
    <location>
        <begin position="73"/>
        <end position="92"/>
    </location>
</feature>
<dbReference type="InterPro" id="IPR017871">
    <property type="entry name" value="ABC_transporter-like_CS"/>
</dbReference>
<dbReference type="Pfam" id="PF24357">
    <property type="entry name" value="TMD0_ABC"/>
    <property type="match status" value="1"/>
</dbReference>
<dbReference type="InterPro" id="IPR027417">
    <property type="entry name" value="P-loop_NTPase"/>
</dbReference>
<keyword evidence="3" id="KW-0813">Transport</keyword>
<dbReference type="InterPro" id="IPR050173">
    <property type="entry name" value="ABC_transporter_C-like"/>
</dbReference>
<evidence type="ECO:0000256" key="7">
    <source>
        <dbReference type="ARBA" id="ARBA00022737"/>
    </source>
</evidence>
<keyword evidence="20" id="KW-1185">Reference proteome</keyword>
<evidence type="ECO:0000256" key="9">
    <source>
        <dbReference type="ARBA" id="ARBA00022840"/>
    </source>
</evidence>
<dbReference type="GO" id="GO:0016887">
    <property type="term" value="F:ATP hydrolysis activity"/>
    <property type="evidence" value="ECO:0007669"/>
    <property type="project" value="InterPro"/>
</dbReference>
<dbReference type="GO" id="GO:0005524">
    <property type="term" value="F:ATP binding"/>
    <property type="evidence" value="ECO:0007669"/>
    <property type="project" value="UniProtKB-KW"/>
</dbReference>
<organism evidence="18 20">
    <name type="scientific">Pichia sorbitophila (strain ATCC MYA-4447 / BCRC 22081 / CBS 7064 / NBRC 10061 / NRRL Y-12695)</name>
    <name type="common">Hybrid yeast</name>
    <dbReference type="NCBI Taxonomy" id="559304"/>
    <lineage>
        <taxon>Eukaryota</taxon>
        <taxon>Fungi</taxon>
        <taxon>Dikarya</taxon>
        <taxon>Ascomycota</taxon>
        <taxon>Saccharomycotina</taxon>
        <taxon>Pichiomycetes</taxon>
        <taxon>Debaryomycetaceae</taxon>
        <taxon>Millerozyma</taxon>
    </lineage>
</organism>
<evidence type="ECO:0000313" key="19">
    <source>
        <dbReference type="EMBL" id="CCE81252.1"/>
    </source>
</evidence>
<keyword evidence="11 15" id="KW-1133">Transmembrane helix</keyword>
<dbReference type="SUPFAM" id="SSF52540">
    <property type="entry name" value="P-loop containing nucleoside triphosphate hydrolases"/>
    <property type="match status" value="2"/>
</dbReference>
<sequence>MESIENHQIYDGFLHNFRSWGELKLFSLPSHYEVGSQMNNSIEVPLENGWLSCQLKEGWGPISQRFGDLTPCFLHGFIFGLCALYMIVLGSYQVFVLRSRKLKVSNRITWTFYVKLALVALNIILMSGSAIALGKRGIIRSALVLNVLANIIAFGLHYIEQFKAEIQNGVLLTYWLFQFGLSLARLASLSLRDEAKGNFFAFSILIATNTFFVLVLETAFPFIPVSSFKGIEKVSPFDRANIFSRGTFEWMSGIMKKGYVQYLTQGDLPPLPKGFRSSVTSDAFSKYWNEQTGKPSLAWALMKAFGLSFFVGGIFKATQDVLAFIQPQLLKRLIEFVNEYNNASQNGQSIPLTKGLMISGTMFLVSVSQTFFFNQYFRRVSDLGMRIKTSLTSSVYKKSMILSSEAKQESSTGDIVNLMSVDVQRMSDLVQNVQIIWSGPLQIIICLVSLHRLLGRAMWAGVFIMIFMIPLNASIARYQRNLQKTQMKYKDERSRLINEILNNVKSLKLYGWEEPYLQKLGHVRNEKELRNLKRMGIFSAVGGFAWNSAPFLVSCSTFGVFVLIEKGRTLSTDIVFPALSLFNLLSFPLAVFPMVITNIVEAQVSIARLVNFLTSAEIQQDAVTRLPRATKTGDVAVSVKDGTFLWSKSKTHDAYKVALSKINFEAKKGTLNCVVGKIGSGKSALIQAILGDLYRLEGEVTLRGKVAYVSQIPWIMNGTIRENILFGHKYDAEFYQHTIKACALNVDLKILPKGDKTQVGEKGITLSGGQKARLSLARAVYSRADVYLFDDPLSAVDAHVGKHLIDHVLGPDGLLKSKCKILTTNSIGVLSIADGLHLVQDGKLVEQGTYDQVIGNESSPLRQLIKEFGNEREEKEAEKVEETIDGDDLSSSDFEAESLRRASDVSLNSLSLEEEEEEDDDIKARKESHQKGKVKWQVYWEYAKACNSYHVLLYLAAIVSSTLTSVLANVWLKHWSEVNTERGENPHSGRYLSIYFALGIASSFLILSQTCILWMFCTIHGSKKLHAAMANCVLRAPMSFFETTPIGRILNRFSNDVYKVDEILGRVFGMFFNSFFSVLFSVIVICFSTWQTILFIIPLCGLYYYYQQYYMRTSRELRRLDSISRSPIFAHFQESLNGVSIIRAYGQEGRFKYLNESIIDRNMSAYHPSINANRWLSVRLEFIGSLIILSASGFAILTLKTGGMTAGLVGLSVSYAFRVTQSLNWIVRMTVEVETNIVAVERIMEYSSLKSEAPQVIESNRPKSSWPSEGNILFRDYSAKYRPELDLVLKDINLTISPREKVGIVGRTGAGKSSLTLALFRIIEAVDGDIAIDDVVTKDIGLSDLRRHLSIIPQDSQVFEGTIRSNLDPTDSFTDEQIWKALELAHLKKHVLAMSDDGESEDAASGLNVRVTEGGANLSVGQRQLMCLARALLIPSKILVLDEATAAIDVETDKVLQETIRTEFKDRTILTIAHRLNTIMDSDRIIVLDAGRIVEQDTPERLLKDKNSFFYSLCEQQGFIKDDSQ</sequence>
<evidence type="ECO:0000313" key="20">
    <source>
        <dbReference type="Proteomes" id="UP000005222"/>
    </source>
</evidence>
<evidence type="ECO:0000256" key="4">
    <source>
        <dbReference type="ARBA" id="ARBA00022553"/>
    </source>
</evidence>
<feature type="transmembrane region" description="Helical" evidence="15">
    <location>
        <begin position="951"/>
        <end position="972"/>
    </location>
</feature>
<dbReference type="PROSITE" id="PS00211">
    <property type="entry name" value="ABC_TRANSPORTER_1"/>
    <property type="match status" value="2"/>
</dbReference>
<dbReference type="InterPro" id="IPR056227">
    <property type="entry name" value="TMD0_ABC"/>
</dbReference>
<dbReference type="CDD" id="cd03250">
    <property type="entry name" value="ABCC_MRP_domain1"/>
    <property type="match status" value="1"/>
</dbReference>
<evidence type="ECO:0000256" key="5">
    <source>
        <dbReference type="ARBA" id="ARBA00022554"/>
    </source>
</evidence>
<evidence type="ECO:0000256" key="3">
    <source>
        <dbReference type="ARBA" id="ARBA00022448"/>
    </source>
</evidence>
<evidence type="ECO:0000256" key="14">
    <source>
        <dbReference type="SAM" id="MobiDB-lite"/>
    </source>
</evidence>
<feature type="transmembrane region" description="Helical" evidence="15">
    <location>
        <begin position="537"/>
        <end position="564"/>
    </location>
</feature>
<dbReference type="CDD" id="cd18595">
    <property type="entry name" value="ABC_6TM_MRP1_2_3_6_D1_like"/>
    <property type="match status" value="1"/>
</dbReference>
<evidence type="ECO:0000256" key="13">
    <source>
        <dbReference type="ARBA" id="ARBA00053425"/>
    </source>
</evidence>
<dbReference type="CDD" id="cd03244">
    <property type="entry name" value="ABCC_MRP_domain2"/>
    <property type="match status" value="1"/>
</dbReference>
<dbReference type="OrthoDB" id="6500128at2759"/>
<feature type="domain" description="ABC transmembrane type-1" evidence="17">
    <location>
        <begin position="952"/>
        <end position="1235"/>
    </location>
</feature>
<dbReference type="SMART" id="SM00382">
    <property type="entry name" value="AAA"/>
    <property type="match status" value="2"/>
</dbReference>
<keyword evidence="7" id="KW-0677">Repeat</keyword>
<evidence type="ECO:0000259" key="17">
    <source>
        <dbReference type="PROSITE" id="PS50929"/>
    </source>
</evidence>
<dbReference type="Gene3D" id="1.20.1560.10">
    <property type="entry name" value="ABC transporter type 1, transmembrane domain"/>
    <property type="match status" value="2"/>
</dbReference>
<feature type="transmembrane region" description="Helical" evidence="15">
    <location>
        <begin position="1180"/>
        <end position="1199"/>
    </location>
</feature>
<comment type="subcellular location">
    <subcellularLocation>
        <location evidence="1">Vacuole membrane</location>
        <topology evidence="1">Multi-pass membrane protein</topology>
    </subcellularLocation>
</comment>
<dbReference type="InterPro" id="IPR003439">
    <property type="entry name" value="ABC_transporter-like_ATP-bd"/>
</dbReference>
<dbReference type="eggNOG" id="KOG0054">
    <property type="taxonomic scope" value="Eukaryota"/>
</dbReference>
<evidence type="ECO:0000256" key="11">
    <source>
        <dbReference type="ARBA" id="ARBA00022989"/>
    </source>
</evidence>
<dbReference type="InParanoid" id="G8YJJ2"/>
<feature type="transmembrane region" description="Helical" evidence="15">
    <location>
        <begin position="1063"/>
        <end position="1083"/>
    </location>
</feature>
<reference evidence="18" key="1">
    <citation type="submission" date="2011-10" db="EMBL/GenBank/DDBJ databases">
        <authorList>
            <person name="Genoscope - CEA"/>
        </authorList>
    </citation>
    <scope>NUCLEOTIDE SEQUENCE</scope>
</reference>
<evidence type="ECO:0000256" key="6">
    <source>
        <dbReference type="ARBA" id="ARBA00022692"/>
    </source>
</evidence>
<feature type="transmembrane region" description="Helical" evidence="15">
    <location>
        <begin position="576"/>
        <end position="600"/>
    </location>
</feature>
<dbReference type="HOGENOM" id="CLU_000604_27_3_1"/>
<dbReference type="GO" id="GO:0000329">
    <property type="term" value="C:fungal-type vacuole membrane"/>
    <property type="evidence" value="ECO:0007669"/>
    <property type="project" value="UniProtKB-ARBA"/>
</dbReference>
<evidence type="ECO:0000256" key="2">
    <source>
        <dbReference type="ARBA" id="ARBA00009726"/>
    </source>
</evidence>
<dbReference type="EMBL" id="FO082053">
    <property type="protein sequence ID" value="CCE80487.1"/>
    <property type="molecule type" value="Genomic_DNA"/>
</dbReference>
<feature type="transmembrane region" description="Helical" evidence="15">
    <location>
        <begin position="992"/>
        <end position="1016"/>
    </location>
</feature>
<dbReference type="PANTHER" id="PTHR24223">
    <property type="entry name" value="ATP-BINDING CASSETTE SUB-FAMILY C"/>
    <property type="match status" value="1"/>
</dbReference>
<evidence type="ECO:0000256" key="1">
    <source>
        <dbReference type="ARBA" id="ARBA00004128"/>
    </source>
</evidence>
<dbReference type="GO" id="GO:0140359">
    <property type="term" value="F:ABC-type transporter activity"/>
    <property type="evidence" value="ECO:0007669"/>
    <property type="project" value="InterPro"/>
</dbReference>
<dbReference type="Proteomes" id="UP000005222">
    <property type="component" value="Chromosome H"/>
</dbReference>
<dbReference type="FunFam" id="1.20.1560.10:FF:000001">
    <property type="entry name" value="ATP-binding cassette subfamily C member 1"/>
    <property type="match status" value="1"/>
</dbReference>
<dbReference type="SUPFAM" id="SSF90123">
    <property type="entry name" value="ABC transporter transmembrane region"/>
    <property type="match status" value="2"/>
</dbReference>
<dbReference type="OMA" id="HESARSC"/>
<feature type="domain" description="ABC transporter" evidence="16">
    <location>
        <begin position="637"/>
        <end position="866"/>
    </location>
</feature>
<feature type="domain" description="ABC transmembrane type-1" evidence="17">
    <location>
        <begin position="310"/>
        <end position="601"/>
    </location>
</feature>
<dbReference type="FunFam" id="3.40.50.300:FF:000565">
    <property type="entry name" value="ABC bile acid transporter"/>
    <property type="match status" value="1"/>
</dbReference>
<dbReference type="PANTHER" id="PTHR24223:SF443">
    <property type="entry name" value="MULTIDRUG-RESISTANCE LIKE PROTEIN 1, ISOFORM I"/>
    <property type="match status" value="1"/>
</dbReference>
<dbReference type="Proteomes" id="UP000005222">
    <property type="component" value="Chromosome G"/>
</dbReference>
<dbReference type="InterPro" id="IPR011527">
    <property type="entry name" value="ABC1_TM_dom"/>
</dbReference>
<feature type="compositionally biased region" description="Basic and acidic residues" evidence="14">
    <location>
        <begin position="872"/>
        <end position="882"/>
    </location>
</feature>
<keyword evidence="12 15" id="KW-0472">Membrane</keyword>
<dbReference type="STRING" id="559304.G8YJJ2"/>
<dbReference type="PROSITE" id="PS50893">
    <property type="entry name" value="ABC_TRANSPORTER_2"/>
    <property type="match status" value="2"/>
</dbReference>
<evidence type="ECO:0000256" key="12">
    <source>
        <dbReference type="ARBA" id="ARBA00023136"/>
    </source>
</evidence>